<dbReference type="AlphaFoldDB" id="A0A4P9WZT3"/>
<evidence type="ECO:0000313" key="5">
    <source>
        <dbReference type="Proteomes" id="UP000268535"/>
    </source>
</evidence>
<keyword evidence="2" id="KW-0813">Transport</keyword>
<dbReference type="GO" id="GO:0006979">
    <property type="term" value="P:response to oxidative stress"/>
    <property type="evidence" value="ECO:0007669"/>
    <property type="project" value="TreeGrafter"/>
</dbReference>
<keyword evidence="2" id="KW-0249">Electron transport</keyword>
<gene>
    <name evidence="3" type="ORF">CAUPRSCDRAFT_5743</name>
    <name evidence="4" type="ORF">CXG81DRAFT_14373</name>
</gene>
<dbReference type="EMBL" id="ML009141">
    <property type="protein sequence ID" value="RKO97933.1"/>
    <property type="molecule type" value="Genomic_DNA"/>
</dbReference>
<evidence type="ECO:0000256" key="2">
    <source>
        <dbReference type="RuleBase" id="RU363103"/>
    </source>
</evidence>
<dbReference type="PANTHER" id="PTHR12910">
    <property type="entry name" value="NADH-UBIQUINONE OXIDOREDUCTASE SUBUNIT B17.2"/>
    <property type="match status" value="1"/>
</dbReference>
<name>A0A4P9WZT3_9FUNG</name>
<keyword evidence="2" id="KW-0496">Mitochondrion</keyword>
<feature type="non-terminal residue" evidence="3">
    <location>
        <position position="1"/>
    </location>
</feature>
<dbReference type="Proteomes" id="UP000274922">
    <property type="component" value="Unassembled WGS sequence"/>
</dbReference>
<dbReference type="InterPro" id="IPR007763">
    <property type="entry name" value="NDUFA12"/>
</dbReference>
<reference evidence="4" key="2">
    <citation type="submission" date="2018-04" db="EMBL/GenBank/DDBJ databases">
        <title>Leveraging single-cell genomics to expand the Fungal Tree of Life.</title>
        <authorList>
            <consortium name="DOE Joint Genome Institute"/>
            <person name="Ahrendt S.R."/>
            <person name="Quandt C.A."/>
            <person name="Ciobanu D."/>
            <person name="Clum A."/>
            <person name="Salamov A."/>
            <person name="Andreopoulos B."/>
            <person name="Cheng J.-F."/>
            <person name="Woyke T."/>
            <person name="Pelin A."/>
            <person name="Henrissat B."/>
            <person name="Benny G.L."/>
            <person name="Smith M.E."/>
            <person name="James T.Y."/>
            <person name="Grigoriev I.V."/>
        </authorList>
    </citation>
    <scope>NUCLEOTIDE SEQUENCE</scope>
    <source>
        <strain evidence="4">ATCC 52028</strain>
    </source>
</reference>
<reference evidence="5 6" key="1">
    <citation type="journal article" date="2018" name="Nat. Microbiol.">
        <title>Leveraging single-cell genomics to expand the fungal tree of life.</title>
        <authorList>
            <person name="Ahrendt S.R."/>
            <person name="Quandt C.A."/>
            <person name="Ciobanu D."/>
            <person name="Clum A."/>
            <person name="Salamov A."/>
            <person name="Andreopoulos B."/>
            <person name="Cheng J.F."/>
            <person name="Woyke T."/>
            <person name="Pelin A."/>
            <person name="Henrissat B."/>
            <person name="Reynolds N.K."/>
            <person name="Benny G.L."/>
            <person name="Smith M.E."/>
            <person name="James T.Y."/>
            <person name="Grigoriev I.V."/>
        </authorList>
    </citation>
    <scope>NUCLEOTIDE SEQUENCE [LARGE SCALE GENOMIC DNA]</scope>
    <source>
        <strain evidence="5 6">ATCC 52028</strain>
    </source>
</reference>
<comment type="subcellular location">
    <subcellularLocation>
        <location evidence="2">Mitochondrion inner membrane</location>
        <topology evidence="2">Peripheral membrane protein</topology>
        <orientation evidence="2">Matrix side</orientation>
    </subcellularLocation>
</comment>
<dbReference type="GO" id="GO:0005743">
    <property type="term" value="C:mitochondrial inner membrane"/>
    <property type="evidence" value="ECO:0007669"/>
    <property type="project" value="UniProtKB-SubCell"/>
</dbReference>
<protein>
    <recommendedName>
        <fullName evidence="2">NADH dehydrogenase [ubiquinone] 1 alpha subcomplex subunit</fullName>
    </recommendedName>
</protein>
<keyword evidence="2" id="KW-0472">Membrane</keyword>
<dbReference type="Proteomes" id="UP000268535">
    <property type="component" value="Unassembled WGS sequence"/>
</dbReference>
<evidence type="ECO:0000313" key="6">
    <source>
        <dbReference type="Proteomes" id="UP000274922"/>
    </source>
</evidence>
<evidence type="ECO:0000313" key="3">
    <source>
        <dbReference type="EMBL" id="RKO97933.1"/>
    </source>
</evidence>
<reference evidence="3" key="3">
    <citation type="submission" date="2018-08" db="EMBL/GenBank/DDBJ databases">
        <title>Leveraging single-cell genomics to expand the Fungal Tree of Life.</title>
        <authorList>
            <consortium name="DOE Joint Genome Institute"/>
            <person name="Ahrendt S.R."/>
            <person name="Quandt C.A."/>
            <person name="Ciobanu D."/>
            <person name="Clum A."/>
            <person name="Salamov A."/>
            <person name="Andreopoulos B."/>
            <person name="Cheng J.-F."/>
            <person name="Woyke T."/>
            <person name="Pelin A."/>
            <person name="Henrissat B."/>
            <person name="Reynolds N."/>
            <person name="Benny G.L."/>
            <person name="Smith M.E."/>
            <person name="James T.Y."/>
            <person name="Grigoriev I.V."/>
        </authorList>
    </citation>
    <scope>NUCLEOTIDE SEQUENCE</scope>
    <source>
        <strain evidence="3">ATCC 52028</strain>
    </source>
</reference>
<accession>A0A4P9WZT3</accession>
<keyword evidence="2" id="KW-0679">Respiratory chain</keyword>
<proteinExistence type="inferred from homology"/>
<dbReference type="GO" id="GO:0045271">
    <property type="term" value="C:respiratory chain complex I"/>
    <property type="evidence" value="ECO:0007669"/>
    <property type="project" value="InterPro"/>
</dbReference>
<comment type="function">
    <text evidence="2">Accessory subunit of the mitochondrial membrane respiratory chain NADH dehydrogenase (Complex I), that is believed not to be involved in catalysis. Complex I functions in the transfer of electrons from NADH to the respiratory chain. The immediate electron acceptor for the enzyme is believed to be ubiquinone.</text>
</comment>
<evidence type="ECO:0000256" key="1">
    <source>
        <dbReference type="ARBA" id="ARBA00007355"/>
    </source>
</evidence>
<comment type="similarity">
    <text evidence="1 2">Belongs to the complex I NDUFA12 subunit family.</text>
</comment>
<keyword evidence="3" id="KW-0830">Ubiquinone</keyword>
<dbReference type="EMBL" id="ML014279">
    <property type="protein sequence ID" value="RKO99525.1"/>
    <property type="molecule type" value="Genomic_DNA"/>
</dbReference>
<keyword evidence="6" id="KW-1185">Reference proteome</keyword>
<dbReference type="PANTHER" id="PTHR12910:SF2">
    <property type="entry name" value="NADH DEHYDROGENASE [UBIQUINONE] 1 ALPHA SUBCOMPLEX SUBUNIT 12"/>
    <property type="match status" value="1"/>
</dbReference>
<keyword evidence="2" id="KW-0999">Mitochondrion inner membrane</keyword>
<dbReference type="Pfam" id="PF05071">
    <property type="entry name" value="NDUFA12"/>
    <property type="match status" value="1"/>
</dbReference>
<organism evidence="3 5">
    <name type="scientific">Caulochytrium protostelioides</name>
    <dbReference type="NCBI Taxonomy" id="1555241"/>
    <lineage>
        <taxon>Eukaryota</taxon>
        <taxon>Fungi</taxon>
        <taxon>Fungi incertae sedis</taxon>
        <taxon>Chytridiomycota</taxon>
        <taxon>Chytridiomycota incertae sedis</taxon>
        <taxon>Chytridiomycetes</taxon>
        <taxon>Caulochytriales</taxon>
        <taxon>Caulochytriaceae</taxon>
        <taxon>Caulochytrium</taxon>
    </lineage>
</organism>
<sequence>GLRKLVWQIVSADVPKAGVLRGTDELGNKYFENVNELNLRDRWVEYNKYDYDASMVPPGWRQWLNRTSDDVPTEQTYPRPSFHKTWVENQTGTTMAYRPYSTVKPKVESWAPQIQARK</sequence>
<dbReference type="OrthoDB" id="274641at2759"/>
<evidence type="ECO:0000313" key="4">
    <source>
        <dbReference type="EMBL" id="RKO99525.1"/>
    </source>
</evidence>
<dbReference type="STRING" id="1555241.A0A4P9WZT3"/>